<dbReference type="GeneID" id="17300647"/>
<feature type="compositionally biased region" description="Gly residues" evidence="5">
    <location>
        <begin position="422"/>
        <end position="432"/>
    </location>
</feature>
<reference evidence="8" key="3">
    <citation type="submission" date="2016-03" db="UniProtKB">
        <authorList>
            <consortium name="EnsemblProtists"/>
        </authorList>
    </citation>
    <scope>IDENTIFICATION</scope>
</reference>
<dbReference type="AlphaFoldDB" id="L1J7C8"/>
<dbReference type="Pfam" id="PF13181">
    <property type="entry name" value="TPR_8"/>
    <property type="match status" value="1"/>
</dbReference>
<dbReference type="RefSeq" id="XP_005830989.1">
    <property type="nucleotide sequence ID" value="XM_005830932.1"/>
</dbReference>
<evidence type="ECO:0000256" key="2">
    <source>
        <dbReference type="ARBA" id="ARBA00022803"/>
    </source>
</evidence>
<dbReference type="SMART" id="SM00271">
    <property type="entry name" value="DnaJ"/>
    <property type="match status" value="1"/>
</dbReference>
<evidence type="ECO:0000256" key="3">
    <source>
        <dbReference type="PROSITE-ProRule" id="PRU00339"/>
    </source>
</evidence>
<keyword evidence="4" id="KW-0175">Coiled coil</keyword>
<dbReference type="PROSITE" id="PS00636">
    <property type="entry name" value="DNAJ_1"/>
    <property type="match status" value="1"/>
</dbReference>
<feature type="compositionally biased region" description="Basic and acidic residues" evidence="5">
    <location>
        <begin position="397"/>
        <end position="412"/>
    </location>
</feature>
<dbReference type="EMBL" id="JH993007">
    <property type="protein sequence ID" value="EKX44009.1"/>
    <property type="molecule type" value="Genomic_DNA"/>
</dbReference>
<feature type="repeat" description="TPR" evidence="3">
    <location>
        <begin position="216"/>
        <end position="249"/>
    </location>
</feature>
<keyword evidence="1" id="KW-0677">Repeat</keyword>
<dbReference type="EnsemblProtists" id="EKX44009">
    <property type="protein sequence ID" value="EKX44009"/>
    <property type="gene ID" value="GUITHDRAFT_72696"/>
</dbReference>
<dbReference type="InterPro" id="IPR013105">
    <property type="entry name" value="TPR_2"/>
</dbReference>
<dbReference type="InterPro" id="IPR019734">
    <property type="entry name" value="TPR_rpt"/>
</dbReference>
<sequence>MEGKLAAALKHFDSAVKMNPTDHMNWYKRATAHIIEKKFEAALRDLAKVLEIKPDYFQALDKRAKIHTSQGRFQEAREDVQALLKSKDSASLRETLSNLHLAEQAYDAAKTLLEQKNYQAARDHLNKAIDVASDCVQLLLMRAECHLKLGDRENALADTGKALKVDSKHMAALAMRGQAYYEMDELDMAQRHFREGLRLDPEHKVCKQAYRKIKQMENVAKAAQKEMDSKQYNEALESYEKGAKIDPNHVLFTGKMNLGRCQVLIKLKKYREAIEACSEVMNIPEQIHDRMQTLLSRAEALQGLEDWEEAVRDCERALNLQKDSHEAKEKLERAKQLLKKSKMKDYYKVLDVPKDADDRAIKKAYKKKALTMHPDKTKEESDLANRKFHEIAEAHEVLTDPEKRAKYDRGEDPINEQPQGNPGQGFPFGFGGGGGGSHHFTFHFG</sequence>
<dbReference type="CDD" id="cd06257">
    <property type="entry name" value="DnaJ"/>
    <property type="match status" value="1"/>
</dbReference>
<dbReference type="OMA" id="PFAHFQH"/>
<dbReference type="Gene3D" id="1.10.287.110">
    <property type="entry name" value="DnaJ domain"/>
    <property type="match status" value="1"/>
</dbReference>
<dbReference type="Proteomes" id="UP000011087">
    <property type="component" value="Unassembled WGS sequence"/>
</dbReference>
<organism evidence="7">
    <name type="scientific">Guillardia theta (strain CCMP2712)</name>
    <name type="common">Cryptophyte</name>
    <dbReference type="NCBI Taxonomy" id="905079"/>
    <lineage>
        <taxon>Eukaryota</taxon>
        <taxon>Cryptophyceae</taxon>
        <taxon>Pyrenomonadales</taxon>
        <taxon>Geminigeraceae</taxon>
        <taxon>Guillardia</taxon>
    </lineage>
</organism>
<evidence type="ECO:0000313" key="8">
    <source>
        <dbReference type="EnsemblProtists" id="EKX44009"/>
    </source>
</evidence>
<dbReference type="Pfam" id="PF07719">
    <property type="entry name" value="TPR_2"/>
    <property type="match status" value="1"/>
</dbReference>
<dbReference type="PaxDb" id="55529-EKX44009"/>
<evidence type="ECO:0000256" key="5">
    <source>
        <dbReference type="SAM" id="MobiDB-lite"/>
    </source>
</evidence>
<evidence type="ECO:0000313" key="7">
    <source>
        <dbReference type="EMBL" id="EKX44009.1"/>
    </source>
</evidence>
<feature type="coiled-coil region" evidence="4">
    <location>
        <begin position="304"/>
        <end position="344"/>
    </location>
</feature>
<dbReference type="KEGG" id="gtt:GUITHDRAFT_72696"/>
<dbReference type="SUPFAM" id="SSF48452">
    <property type="entry name" value="TPR-like"/>
    <property type="match status" value="2"/>
</dbReference>
<proteinExistence type="predicted"/>
<accession>L1J7C8</accession>
<feature type="coiled-coil region" evidence="4">
    <location>
        <begin position="206"/>
        <end position="233"/>
    </location>
</feature>
<protein>
    <recommendedName>
        <fullName evidence="6">J domain-containing protein</fullName>
    </recommendedName>
</protein>
<feature type="repeat" description="TPR" evidence="3">
    <location>
        <begin position="170"/>
        <end position="203"/>
    </location>
</feature>
<dbReference type="OrthoDB" id="10250354at2759"/>
<reference evidence="9" key="2">
    <citation type="submission" date="2012-11" db="EMBL/GenBank/DDBJ databases">
        <authorList>
            <person name="Kuo A."/>
            <person name="Curtis B.A."/>
            <person name="Tanifuji G."/>
            <person name="Burki F."/>
            <person name="Gruber A."/>
            <person name="Irimia M."/>
            <person name="Maruyama S."/>
            <person name="Arias M.C."/>
            <person name="Ball S.G."/>
            <person name="Gile G.H."/>
            <person name="Hirakawa Y."/>
            <person name="Hopkins J.F."/>
            <person name="Rensing S.A."/>
            <person name="Schmutz J."/>
            <person name="Symeonidi A."/>
            <person name="Elias M."/>
            <person name="Eveleigh R.J."/>
            <person name="Herman E.K."/>
            <person name="Klute M.J."/>
            <person name="Nakayama T."/>
            <person name="Obornik M."/>
            <person name="Reyes-Prieto A."/>
            <person name="Armbrust E.V."/>
            <person name="Aves S.J."/>
            <person name="Beiko R.G."/>
            <person name="Coutinho P."/>
            <person name="Dacks J.B."/>
            <person name="Durnford D.G."/>
            <person name="Fast N.M."/>
            <person name="Green B.R."/>
            <person name="Grisdale C."/>
            <person name="Hempe F."/>
            <person name="Henrissat B."/>
            <person name="Hoppner M.P."/>
            <person name="Ishida K.-I."/>
            <person name="Kim E."/>
            <person name="Koreny L."/>
            <person name="Kroth P.G."/>
            <person name="Liu Y."/>
            <person name="Malik S.-B."/>
            <person name="Maier U.G."/>
            <person name="McRose D."/>
            <person name="Mock T."/>
            <person name="Neilson J.A."/>
            <person name="Onodera N.T."/>
            <person name="Poole A.M."/>
            <person name="Pritham E.J."/>
            <person name="Richards T.A."/>
            <person name="Rocap G."/>
            <person name="Roy S.W."/>
            <person name="Sarai C."/>
            <person name="Schaack S."/>
            <person name="Shirato S."/>
            <person name="Slamovits C.H."/>
            <person name="Spencer D.F."/>
            <person name="Suzuki S."/>
            <person name="Worden A.Z."/>
            <person name="Zauner S."/>
            <person name="Barry K."/>
            <person name="Bell C."/>
            <person name="Bharti A.K."/>
            <person name="Crow J.A."/>
            <person name="Grimwood J."/>
            <person name="Kramer R."/>
            <person name="Lindquist E."/>
            <person name="Lucas S."/>
            <person name="Salamov A."/>
            <person name="McFadden G.I."/>
            <person name="Lane C.E."/>
            <person name="Keeling P.J."/>
            <person name="Gray M.W."/>
            <person name="Grigoriev I.V."/>
            <person name="Archibald J.M."/>
        </authorList>
    </citation>
    <scope>NUCLEOTIDE SEQUENCE</scope>
    <source>
        <strain evidence="9">CCMP2712</strain>
    </source>
</reference>
<dbReference type="HOGENOM" id="CLU_015935_0_0_1"/>
<dbReference type="PROSITE" id="PS50005">
    <property type="entry name" value="TPR"/>
    <property type="match status" value="3"/>
</dbReference>
<name>L1J7C8_GUITC</name>
<evidence type="ECO:0000259" key="6">
    <source>
        <dbReference type="PROSITE" id="PS50076"/>
    </source>
</evidence>
<evidence type="ECO:0000313" key="9">
    <source>
        <dbReference type="Proteomes" id="UP000011087"/>
    </source>
</evidence>
<dbReference type="InterPro" id="IPR001623">
    <property type="entry name" value="DnaJ_domain"/>
</dbReference>
<dbReference type="InterPro" id="IPR036869">
    <property type="entry name" value="J_dom_sf"/>
</dbReference>
<dbReference type="SUPFAM" id="SSF46565">
    <property type="entry name" value="Chaperone J-domain"/>
    <property type="match status" value="1"/>
</dbReference>
<dbReference type="PANTHER" id="PTHR45188:SF2">
    <property type="entry name" value="DNAJ HOMOLOG SUBFAMILY C MEMBER 7"/>
    <property type="match status" value="1"/>
</dbReference>
<reference evidence="7 9" key="1">
    <citation type="journal article" date="2012" name="Nature">
        <title>Algal genomes reveal evolutionary mosaicism and the fate of nucleomorphs.</title>
        <authorList>
            <consortium name="DOE Joint Genome Institute"/>
            <person name="Curtis B.A."/>
            <person name="Tanifuji G."/>
            <person name="Burki F."/>
            <person name="Gruber A."/>
            <person name="Irimia M."/>
            <person name="Maruyama S."/>
            <person name="Arias M.C."/>
            <person name="Ball S.G."/>
            <person name="Gile G.H."/>
            <person name="Hirakawa Y."/>
            <person name="Hopkins J.F."/>
            <person name="Kuo A."/>
            <person name="Rensing S.A."/>
            <person name="Schmutz J."/>
            <person name="Symeonidi A."/>
            <person name="Elias M."/>
            <person name="Eveleigh R.J."/>
            <person name="Herman E.K."/>
            <person name="Klute M.J."/>
            <person name="Nakayama T."/>
            <person name="Obornik M."/>
            <person name="Reyes-Prieto A."/>
            <person name="Armbrust E.V."/>
            <person name="Aves S.J."/>
            <person name="Beiko R.G."/>
            <person name="Coutinho P."/>
            <person name="Dacks J.B."/>
            <person name="Durnford D.G."/>
            <person name="Fast N.M."/>
            <person name="Green B.R."/>
            <person name="Grisdale C.J."/>
            <person name="Hempel F."/>
            <person name="Henrissat B."/>
            <person name="Hoppner M.P."/>
            <person name="Ishida K."/>
            <person name="Kim E."/>
            <person name="Koreny L."/>
            <person name="Kroth P.G."/>
            <person name="Liu Y."/>
            <person name="Malik S.B."/>
            <person name="Maier U.G."/>
            <person name="McRose D."/>
            <person name="Mock T."/>
            <person name="Neilson J.A."/>
            <person name="Onodera N.T."/>
            <person name="Poole A.M."/>
            <person name="Pritham E.J."/>
            <person name="Richards T.A."/>
            <person name="Rocap G."/>
            <person name="Roy S.W."/>
            <person name="Sarai C."/>
            <person name="Schaack S."/>
            <person name="Shirato S."/>
            <person name="Slamovits C.H."/>
            <person name="Spencer D.F."/>
            <person name="Suzuki S."/>
            <person name="Worden A.Z."/>
            <person name="Zauner S."/>
            <person name="Barry K."/>
            <person name="Bell C."/>
            <person name="Bharti A.K."/>
            <person name="Crow J.A."/>
            <person name="Grimwood J."/>
            <person name="Kramer R."/>
            <person name="Lindquist E."/>
            <person name="Lucas S."/>
            <person name="Salamov A."/>
            <person name="McFadden G.I."/>
            <person name="Lane C.E."/>
            <person name="Keeling P.J."/>
            <person name="Gray M.W."/>
            <person name="Grigoriev I.V."/>
            <person name="Archibald J.M."/>
        </authorList>
    </citation>
    <scope>NUCLEOTIDE SEQUENCE</scope>
    <source>
        <strain evidence="7 9">CCMP2712</strain>
    </source>
</reference>
<dbReference type="InterPro" id="IPR011990">
    <property type="entry name" value="TPR-like_helical_dom_sf"/>
</dbReference>
<feature type="region of interest" description="Disordered" evidence="5">
    <location>
        <begin position="397"/>
        <end position="432"/>
    </location>
</feature>
<dbReference type="InterPro" id="IPR018253">
    <property type="entry name" value="DnaJ_domain_CS"/>
</dbReference>
<dbReference type="Pfam" id="PF13432">
    <property type="entry name" value="TPR_16"/>
    <property type="match status" value="2"/>
</dbReference>
<gene>
    <name evidence="7" type="ORF">GUITHDRAFT_72696</name>
</gene>
<dbReference type="PRINTS" id="PR00625">
    <property type="entry name" value="JDOMAIN"/>
</dbReference>
<evidence type="ECO:0000256" key="1">
    <source>
        <dbReference type="ARBA" id="ARBA00022737"/>
    </source>
</evidence>
<dbReference type="Gene3D" id="1.25.40.10">
    <property type="entry name" value="Tetratricopeptide repeat domain"/>
    <property type="match status" value="1"/>
</dbReference>
<dbReference type="STRING" id="905079.L1J7C8"/>
<keyword evidence="9" id="KW-1185">Reference proteome</keyword>
<dbReference type="Pfam" id="PF00226">
    <property type="entry name" value="DnaJ"/>
    <property type="match status" value="1"/>
</dbReference>
<dbReference type="PANTHER" id="PTHR45188">
    <property type="entry name" value="DNAJ PROTEIN P58IPK HOMOLOG"/>
    <property type="match status" value="1"/>
</dbReference>
<dbReference type="eggNOG" id="KOG0624">
    <property type="taxonomic scope" value="Eukaryota"/>
</dbReference>
<dbReference type="PROSITE" id="PS50076">
    <property type="entry name" value="DNAJ_2"/>
    <property type="match status" value="1"/>
</dbReference>
<keyword evidence="2 3" id="KW-0802">TPR repeat</keyword>
<feature type="repeat" description="TPR" evidence="3">
    <location>
        <begin position="23"/>
        <end position="56"/>
    </location>
</feature>
<evidence type="ECO:0000256" key="4">
    <source>
        <dbReference type="SAM" id="Coils"/>
    </source>
</evidence>
<dbReference type="SMART" id="SM00028">
    <property type="entry name" value="TPR"/>
    <property type="match status" value="8"/>
</dbReference>
<feature type="domain" description="J" evidence="6">
    <location>
        <begin position="345"/>
        <end position="411"/>
    </location>
</feature>